<dbReference type="GO" id="GO:0009306">
    <property type="term" value="P:protein secretion"/>
    <property type="evidence" value="ECO:0007669"/>
    <property type="project" value="InterPro"/>
</dbReference>
<keyword evidence="4" id="KW-0472">Membrane</keyword>
<reference evidence="8" key="1">
    <citation type="submission" date="2016-04" db="EMBL/GenBank/DDBJ databases">
        <title>Complete Genome Sequences of Twelve Strains of a Stable Defined Moderately Diverse Mouse Microbiota 2 (sDMDMm2).</title>
        <authorList>
            <person name="Uchimura Y."/>
            <person name="Wyss M."/>
            <person name="Brugiroux S."/>
            <person name="Limenitakis J.P."/>
            <person name="Stecher B."/>
            <person name="McCoy K.D."/>
            <person name="Macpherson A.J."/>
        </authorList>
    </citation>
    <scope>NUCLEOTIDE SEQUENCE [LARGE SCALE GENOMIC DNA]</scope>
    <source>
        <strain evidence="8">YL27</strain>
    </source>
</reference>
<feature type="compositionally biased region" description="Low complexity" evidence="5">
    <location>
        <begin position="1576"/>
        <end position="1592"/>
    </location>
</feature>
<keyword evidence="2" id="KW-0812">Transmembrane</keyword>
<evidence type="ECO:0000256" key="4">
    <source>
        <dbReference type="ARBA" id="ARBA00023136"/>
    </source>
</evidence>
<name>A0A1B1S671_9BACT</name>
<evidence type="ECO:0000259" key="6">
    <source>
        <dbReference type="Pfam" id="PF04357"/>
    </source>
</evidence>
<proteinExistence type="predicted"/>
<evidence type="ECO:0000256" key="5">
    <source>
        <dbReference type="SAM" id="MobiDB-lite"/>
    </source>
</evidence>
<dbReference type="Pfam" id="PF04357">
    <property type="entry name" value="TamB"/>
    <property type="match status" value="1"/>
</dbReference>
<dbReference type="STRING" id="1796646.A4V02_00035"/>
<dbReference type="KEGG" id="pary:A4V02_00035"/>
<dbReference type="GO" id="GO:0005886">
    <property type="term" value="C:plasma membrane"/>
    <property type="evidence" value="ECO:0007669"/>
    <property type="project" value="InterPro"/>
</dbReference>
<gene>
    <name evidence="7" type="ORF">A4V02_00035</name>
</gene>
<evidence type="ECO:0000256" key="3">
    <source>
        <dbReference type="ARBA" id="ARBA00022989"/>
    </source>
</evidence>
<dbReference type="PANTHER" id="PTHR36985">
    <property type="entry name" value="TRANSLOCATION AND ASSEMBLY MODULE SUBUNIT TAMB"/>
    <property type="match status" value="1"/>
</dbReference>
<protein>
    <recommendedName>
        <fullName evidence="6">Translocation and assembly module TamB C-terminal domain-containing protein</fullName>
    </recommendedName>
</protein>
<dbReference type="InterPro" id="IPR007452">
    <property type="entry name" value="TamB_C"/>
</dbReference>
<accession>A0A1B1S671</accession>
<evidence type="ECO:0000313" key="7">
    <source>
        <dbReference type="EMBL" id="ANU62294.1"/>
    </source>
</evidence>
<evidence type="ECO:0000313" key="8">
    <source>
        <dbReference type="Proteomes" id="UP000186351"/>
    </source>
</evidence>
<accession>A0A1Z2XFL8</accession>
<organism evidence="7 8">
    <name type="scientific">Muribaculum intestinale</name>
    <dbReference type="NCBI Taxonomy" id="1796646"/>
    <lineage>
        <taxon>Bacteria</taxon>
        <taxon>Pseudomonadati</taxon>
        <taxon>Bacteroidota</taxon>
        <taxon>Bacteroidia</taxon>
        <taxon>Bacteroidales</taxon>
        <taxon>Muribaculaceae</taxon>
        <taxon>Muribaculum</taxon>
    </lineage>
</organism>
<keyword evidence="8" id="KW-1185">Reference proteome</keyword>
<dbReference type="EMBL" id="CP015402">
    <property type="protein sequence ID" value="ANU62294.1"/>
    <property type="molecule type" value="Genomic_DNA"/>
</dbReference>
<sequence>MWVVVAVMALPLLLYVPFIQDAVFPFALRKVSGMTGMEITADRLRLQWPLRVTASGVMIVNAPGDTMAVARNARLQVEPLPLLGLDIRAEGDLDGIRYRLGTPDSAMYLQAVVDRFRLLPSGYNLRDGHISISRAELDGADVLLLFNGPDTTANPPDTAAATALTIDASLLSLRNVRYRMAMLPVIDSLDVTVPAATLADGHLDMLSHTIHARSLHIDSVSATYLTPSAEYLKTHPADSTLVDASAIASTPDSLMWTITGDSLRLTARDAIYAMRGAVPAPGLDMNYLAVSHVDLRIDSLYNRGAAITVPLRRLSATERCGLRLDASGTFAMDSTAMRASGFSLSTIYSSAEFDAMMGMGDIASDPSLPLSLRAKAAIGLPDLAMAFPAMRTMLDALPQSRDIELQANADGTVGRLSVDRLSVAMRDYFNIEASGHVADAMNPDNLSGHIDIDGSLPNVQFARNIALTPAMAKEISIPPLTLDGSVDMKRGVISGDLAATVDRTGDMLLKAMWNGRATDYDVALSLDRFPVASIMPSLGVGDITASVSAEGHALDITSTRTRLKAEADVASIVFNKKTYTDLKAWASLADGEIKGGLLSLNHDAAFDLDLSGTVAGGVYDVAFDGDVHNLDLKALGMTPDECRGTFGLDGTARIVPDSAIYDATMSVSGLGWTMPGLDLYTPAIDLTLKADDSTTVATLDNMDLKATLNARCGLDSLIARMSDAATLASAMMASRRIAVDTLQRALPPFRIDVSAGVGENLLASVLKSSDTEIRSLSLAMANDSIITLGAAATGISAGSTRIDSVSLSAMQHGEFLIYRAAMNNRPGTFDDFAHVDLSGYAGYNGLSAFFDQKNIQGKTGFRLGATVAQTDTTMTLRLTPLNPVISYKDWTLNPDNFITFNFPQKHLDANLHLSGASGSHLDIFTRHDSLATGHEQEKVILSASGIELADWLSLSPFAPPVKGVAGADIAIDWDATSRSLTGQGNVSLDSLSYGGEPVGSFLFDVGVTTNTAGVIHASTSLMIDSVKVITAVGALNDSTRLNPFDLDFSMIHLPLRIVNPFLPPGMASIKGTLNGTMSITGTLTEPVFDGYLDFDSTTVKVDMIGTEFTFSEEKIPVDSNVVRFDRYAIKGKNDNPLYVDGTVDMHSLSSPAIDLTLTARNMQAISSQRSSGSDVYGKAFVDVDARVRGNLDIMRVNTTLTLLPGSNVTYVMGIAGNDMSALGPTDDDMVRFVQFSDTAAVAMADTIANTGMAMLLEAKLVIDDGTTIGVDISPDGANRAQIQGSGTLNFNMNPFSDMRLSGRYTIEKGFVRYTPPLMTEKLFDFRSGSYVAFNGDMMNPILNIHADDVVKANVTEEGQNSRLVNFIVSLGVTGTLEDMDVAFDLSTDDDITISNELQSMSQSQRANQAMNMLLYNVYTGPGTKANSNLGGNPLFSFLTARLNTWAANTIHGVDISFGIDQYDRTLDGATSTTTSYSYKVSKTLFNDRVKIVVGGNYSTDADTDENFSQNLINDISFEYMLNRTGTMYLRLFRHVGYEDILEGEVTQTGVGFVYKRKLRSLRDLFPFRRRKPEPLPADAPAAITTQPTATPPTDDKEK</sequence>
<evidence type="ECO:0000256" key="2">
    <source>
        <dbReference type="ARBA" id="ARBA00022692"/>
    </source>
</evidence>
<comment type="subcellular location">
    <subcellularLocation>
        <location evidence="1">Membrane</location>
        <topology evidence="1">Single-pass membrane protein</topology>
    </subcellularLocation>
</comment>
<dbReference type="PANTHER" id="PTHR36985:SF1">
    <property type="entry name" value="TRANSLOCATION AND ASSEMBLY MODULE SUBUNIT TAMB"/>
    <property type="match status" value="1"/>
</dbReference>
<dbReference type="Proteomes" id="UP000186351">
    <property type="component" value="Chromosome"/>
</dbReference>
<feature type="domain" description="Translocation and assembly module TamB C-terminal" evidence="6">
    <location>
        <begin position="1130"/>
        <end position="1555"/>
    </location>
</feature>
<evidence type="ECO:0000256" key="1">
    <source>
        <dbReference type="ARBA" id="ARBA00004167"/>
    </source>
</evidence>
<keyword evidence="3" id="KW-1133">Transmembrane helix</keyword>
<feature type="region of interest" description="Disordered" evidence="5">
    <location>
        <begin position="1569"/>
        <end position="1598"/>
    </location>
</feature>